<dbReference type="Gene3D" id="3.40.50.720">
    <property type="entry name" value="NAD(P)-binding Rossmann-like Domain"/>
    <property type="match status" value="1"/>
</dbReference>
<dbReference type="GeneID" id="95620907"/>
<dbReference type="RefSeq" id="WP_125044494.1">
    <property type="nucleotide sequence ID" value="NZ_BHZC01000001.1"/>
</dbReference>
<proteinExistence type="predicted"/>
<protein>
    <submittedName>
        <fullName evidence="1">Ornithine cyclodeaminase</fullName>
    </submittedName>
</protein>
<dbReference type="SUPFAM" id="SSF51735">
    <property type="entry name" value="NAD(P)-binding Rossmann-fold domains"/>
    <property type="match status" value="1"/>
</dbReference>
<dbReference type="InterPro" id="IPR036291">
    <property type="entry name" value="NAD(P)-bd_dom_sf"/>
</dbReference>
<dbReference type="InterPro" id="IPR023401">
    <property type="entry name" value="ODC_N"/>
</dbReference>
<dbReference type="AlphaFoldDB" id="A0A7U9PWF6"/>
<accession>A0A7U9PWF6</accession>
<comment type="caution">
    <text evidence="1">The sequence shown here is derived from an EMBL/GenBank/DDBJ whole genome shotgun (WGS) entry which is preliminary data.</text>
</comment>
<gene>
    <name evidence="1" type="ORF">OEIGOIKO_01903</name>
</gene>
<dbReference type="GO" id="GO:0005737">
    <property type="term" value="C:cytoplasm"/>
    <property type="evidence" value="ECO:0007669"/>
    <property type="project" value="TreeGrafter"/>
</dbReference>
<dbReference type="PANTHER" id="PTHR13812:SF19">
    <property type="entry name" value="KETIMINE REDUCTASE MU-CRYSTALLIN"/>
    <property type="match status" value="1"/>
</dbReference>
<dbReference type="OrthoDB" id="3814544at2"/>
<dbReference type="Proteomes" id="UP000287830">
    <property type="component" value="Unassembled WGS sequence"/>
</dbReference>
<dbReference type="PANTHER" id="PTHR13812">
    <property type="entry name" value="KETIMINE REDUCTASE MU-CRYSTALLIN"/>
    <property type="match status" value="1"/>
</dbReference>
<name>A0A7U9PWF6_9ACTN</name>
<dbReference type="Gene3D" id="3.30.1780.10">
    <property type="entry name" value="ornithine cyclodeaminase, domain 1"/>
    <property type="match status" value="1"/>
</dbReference>
<sequence length="327" mass="33902">MPLLLIRSDLSRLAAADDELDGAIDAVEKSAVQCASGDRAQTLFAGLNLAGGDELAAQCVSLASGPATLRRFPNGVKGERPNAWLGMQLDGTTGAVDSMIALDDFNVRRTSAPAAVGVRHLVPADATTLTVLGSGAQARSHVRTIRRVMPDLKHLKLWSPSHESRTAFGADLRAQLGDAVRVSVADTVDEAVSGADVITAAGRHSLGEAAIPDPGCVRPGALVVSMTGAGGNLLAHGARLAVPTAQRPELVAFGFASGFIGKTPPPAPSGALELTDMITGKAPARTSDTETIVFELAAPYQWDVPILAWIRAWADERGLGTSFDFSG</sequence>
<evidence type="ECO:0000313" key="2">
    <source>
        <dbReference type="Proteomes" id="UP000287830"/>
    </source>
</evidence>
<reference evidence="1 2" key="1">
    <citation type="submission" date="2018-11" db="EMBL/GenBank/DDBJ databases">
        <title>Whole genome sequence of Streptomyces chrestomyceticus NBRC 13444(T).</title>
        <authorList>
            <person name="Komaki H."/>
            <person name="Tamura T."/>
        </authorList>
    </citation>
    <scope>NUCLEOTIDE SEQUENCE [LARGE SCALE GENOMIC DNA]</scope>
    <source>
        <strain evidence="1 2">NBRC 13444</strain>
    </source>
</reference>
<dbReference type="EMBL" id="BHZC01000001">
    <property type="protein sequence ID" value="GCD34178.1"/>
    <property type="molecule type" value="Genomic_DNA"/>
</dbReference>
<dbReference type="Pfam" id="PF02423">
    <property type="entry name" value="OCD_Mu_crystall"/>
    <property type="match status" value="1"/>
</dbReference>
<organism evidence="1 2">
    <name type="scientific">Streptomyces chrestomyceticus JCM 4735</name>
    <dbReference type="NCBI Taxonomy" id="1306181"/>
    <lineage>
        <taxon>Bacteria</taxon>
        <taxon>Bacillati</taxon>
        <taxon>Actinomycetota</taxon>
        <taxon>Actinomycetes</taxon>
        <taxon>Kitasatosporales</taxon>
        <taxon>Streptomycetaceae</taxon>
        <taxon>Streptomyces</taxon>
    </lineage>
</organism>
<evidence type="ECO:0000313" key="1">
    <source>
        <dbReference type="EMBL" id="GCD34178.1"/>
    </source>
</evidence>
<dbReference type="InterPro" id="IPR003462">
    <property type="entry name" value="ODC_Mu_crystall"/>
</dbReference>